<sequence>MTVDTKTGPSVRARIASVGPMPLLAALVAVDLALVVTSVVRLVTAGPDDGDPWLLETDRGVAEFAGYAQQAALVVLLLALCRLTGHLVWVAYALVFLGALADDYLRLHESKGAWLAEQLSQDLWFPADGFLGLRANDLGEMIVWGLLGVVPILAAILLHRRSDGWNRRASLGMAALLGAYVFFGAVLDQVHVLFLGSWLGDVVGTLEDGGELLVLSASVGYVVGRLLAAGRHRTPQLPESTPVPEAVMAPGR</sequence>
<evidence type="ECO:0000256" key="1">
    <source>
        <dbReference type="SAM" id="Phobius"/>
    </source>
</evidence>
<name>A0A4Q7YC59_9ACTN</name>
<keyword evidence="3" id="KW-1185">Reference proteome</keyword>
<keyword evidence="1" id="KW-0812">Transmembrane</keyword>
<feature type="transmembrane region" description="Helical" evidence="1">
    <location>
        <begin position="171"/>
        <end position="192"/>
    </location>
</feature>
<evidence type="ECO:0000313" key="2">
    <source>
        <dbReference type="EMBL" id="RZU34458.1"/>
    </source>
</evidence>
<dbReference type="RefSeq" id="WP_158657587.1">
    <property type="nucleotide sequence ID" value="NZ_POQT01000017.1"/>
</dbReference>
<feature type="transmembrane region" description="Helical" evidence="1">
    <location>
        <begin position="141"/>
        <end position="159"/>
    </location>
</feature>
<dbReference type="AlphaFoldDB" id="A0A4Q7YC59"/>
<feature type="transmembrane region" description="Helical" evidence="1">
    <location>
        <begin position="21"/>
        <end position="44"/>
    </location>
</feature>
<gene>
    <name evidence="2" type="ORF">BKA19_4226</name>
</gene>
<organism evidence="2 3">
    <name type="scientific">Blastococcus saxobsidens</name>
    <dbReference type="NCBI Taxonomy" id="138336"/>
    <lineage>
        <taxon>Bacteria</taxon>
        <taxon>Bacillati</taxon>
        <taxon>Actinomycetota</taxon>
        <taxon>Actinomycetes</taxon>
        <taxon>Geodermatophilales</taxon>
        <taxon>Geodermatophilaceae</taxon>
        <taxon>Blastococcus</taxon>
    </lineage>
</organism>
<dbReference type="EMBL" id="SHKV01000001">
    <property type="protein sequence ID" value="RZU34458.1"/>
    <property type="molecule type" value="Genomic_DNA"/>
</dbReference>
<accession>A0A4Q7YC59</accession>
<comment type="caution">
    <text evidence="2">The sequence shown here is derived from an EMBL/GenBank/DDBJ whole genome shotgun (WGS) entry which is preliminary data.</text>
</comment>
<keyword evidence="1" id="KW-0472">Membrane</keyword>
<dbReference type="Proteomes" id="UP000292507">
    <property type="component" value="Unassembled WGS sequence"/>
</dbReference>
<feature type="transmembrane region" description="Helical" evidence="1">
    <location>
        <begin position="212"/>
        <end position="228"/>
    </location>
</feature>
<keyword evidence="1" id="KW-1133">Transmembrane helix</keyword>
<protein>
    <submittedName>
        <fullName evidence="2">Uncharacterized protein</fullName>
    </submittedName>
</protein>
<proteinExistence type="predicted"/>
<evidence type="ECO:0000313" key="3">
    <source>
        <dbReference type="Proteomes" id="UP000292507"/>
    </source>
</evidence>
<reference evidence="2 3" key="1">
    <citation type="submission" date="2019-02" db="EMBL/GenBank/DDBJ databases">
        <title>Sequencing the genomes of 1000 actinobacteria strains.</title>
        <authorList>
            <person name="Klenk H.-P."/>
        </authorList>
    </citation>
    <scope>NUCLEOTIDE SEQUENCE [LARGE SCALE GENOMIC DNA]</scope>
    <source>
        <strain evidence="2 3">DSM 44509</strain>
    </source>
</reference>